<dbReference type="Gene3D" id="1.10.10.1130">
    <property type="entry name" value="Uncharacterised protein PF10982, DUF2789"/>
    <property type="match status" value="1"/>
</dbReference>
<dbReference type="Proteomes" id="UP001652504">
    <property type="component" value="Unassembled WGS sequence"/>
</dbReference>
<dbReference type="InterPro" id="IPR038086">
    <property type="entry name" value="DUF2789_sf"/>
</dbReference>
<protein>
    <submittedName>
        <fullName evidence="1">DUF2789 domain-containing protein</fullName>
    </submittedName>
</protein>
<gene>
    <name evidence="1" type="ORF">OE749_00940</name>
</gene>
<evidence type="ECO:0000313" key="2">
    <source>
        <dbReference type="Proteomes" id="UP001652504"/>
    </source>
</evidence>
<accession>A0ABT3A3L0</accession>
<reference evidence="1 2" key="1">
    <citation type="submission" date="2022-10" db="EMBL/GenBank/DDBJ databases">
        <title>Aestuariibacter sp. AA17 isolated from Montipora capitata coral fragment.</title>
        <authorList>
            <person name="Emsley S.A."/>
            <person name="Pfannmuller K.M."/>
            <person name="Loughran R.M."/>
            <person name="Shlafstein M."/>
            <person name="Papke E."/>
            <person name="Saw J.H."/>
            <person name="Ushijima B."/>
            <person name="Videau P."/>
        </authorList>
    </citation>
    <scope>NUCLEOTIDE SEQUENCE [LARGE SCALE GENOMIC DNA]</scope>
    <source>
        <strain evidence="1 2">AA17</strain>
    </source>
</reference>
<name>A0ABT3A3L0_9ALTE</name>
<organism evidence="1 2">
    <name type="scientific">Fluctibacter corallii</name>
    <dbReference type="NCBI Taxonomy" id="2984329"/>
    <lineage>
        <taxon>Bacteria</taxon>
        <taxon>Pseudomonadati</taxon>
        <taxon>Pseudomonadota</taxon>
        <taxon>Gammaproteobacteria</taxon>
        <taxon>Alteromonadales</taxon>
        <taxon>Alteromonadaceae</taxon>
        <taxon>Fluctibacter</taxon>
    </lineage>
</organism>
<dbReference type="RefSeq" id="WP_263710458.1">
    <property type="nucleotide sequence ID" value="NZ_JAOWKX010000001.1"/>
</dbReference>
<proteinExistence type="predicted"/>
<dbReference type="Pfam" id="PF10982">
    <property type="entry name" value="DUF2789"/>
    <property type="match status" value="1"/>
</dbReference>
<dbReference type="EMBL" id="JAOWKX010000001">
    <property type="protein sequence ID" value="MCV2883259.1"/>
    <property type="molecule type" value="Genomic_DNA"/>
</dbReference>
<comment type="caution">
    <text evidence="1">The sequence shown here is derived from an EMBL/GenBank/DDBJ whole genome shotgun (WGS) entry which is preliminary data.</text>
</comment>
<evidence type="ECO:0000313" key="1">
    <source>
        <dbReference type="EMBL" id="MCV2883259.1"/>
    </source>
</evidence>
<keyword evidence="2" id="KW-1185">Reference proteome</keyword>
<sequence>MLSNTHMSINDLFTQLGLPSNDKAVDNFIDKHRGLPQSTRLEDAPFWSASQAAFIEGALNEDAEWAEAIDQLNMRLR</sequence>
<dbReference type="InterPro" id="IPR021250">
    <property type="entry name" value="DUF2789"/>
</dbReference>